<dbReference type="GO" id="GO:0003677">
    <property type="term" value="F:DNA binding"/>
    <property type="evidence" value="ECO:0007669"/>
    <property type="project" value="InterPro"/>
</dbReference>
<dbReference type="InterPro" id="IPR036279">
    <property type="entry name" value="5-3_exonuclease_C_sf"/>
</dbReference>
<name>A0A1I7UMJ3_9PELO</name>
<dbReference type="InterPro" id="IPR006086">
    <property type="entry name" value="XPG-I_dom"/>
</dbReference>
<dbReference type="FunFam" id="3.40.50.1010:FF:000181">
    <property type="match status" value="1"/>
</dbReference>
<dbReference type="WBParaSite" id="Csp11.Scaffold630.g17465.t1">
    <property type="protein sequence ID" value="Csp11.Scaffold630.g17465.t1"/>
    <property type="gene ID" value="Csp11.Scaffold630.g17465"/>
</dbReference>
<dbReference type="PRINTS" id="PR00853">
    <property type="entry name" value="XPGRADSUPER"/>
</dbReference>
<feature type="region of interest" description="Disordered" evidence="6">
    <location>
        <begin position="391"/>
        <end position="434"/>
    </location>
</feature>
<dbReference type="Pfam" id="PF00867">
    <property type="entry name" value="XPG_I"/>
    <property type="match status" value="1"/>
</dbReference>
<dbReference type="STRING" id="1561998.A0A1I7UMJ3"/>
<proteinExistence type="predicted"/>
<feature type="domain" description="XPG N-terminal" evidence="8">
    <location>
        <begin position="1"/>
        <end position="100"/>
    </location>
</feature>
<dbReference type="InterPro" id="IPR029060">
    <property type="entry name" value="PIN-like_dom_sf"/>
</dbReference>
<dbReference type="PANTHER" id="PTHR11081">
    <property type="entry name" value="FLAP ENDONUCLEASE FAMILY MEMBER"/>
    <property type="match status" value="1"/>
</dbReference>
<dbReference type="SMART" id="SM00484">
    <property type="entry name" value="XPGI"/>
    <property type="match status" value="1"/>
</dbReference>
<evidence type="ECO:0000259" key="7">
    <source>
        <dbReference type="SMART" id="SM00484"/>
    </source>
</evidence>
<accession>A0A1I7UMJ3</accession>
<dbReference type="AlphaFoldDB" id="A0A1I7UMJ3"/>
<sequence>MTINGIWDWANTLSQKVPLESLRKKVLSIDGHIWLYESLKGCEAHHQQIPNTYLVTFYHRILRLMAHQITPIVVFDSVNSSSPAHEASDQSQFAPRKRRSFGDSPFTNLVDHVYKANVLLKNLGIRVIIAPGDGEAQCARLEELGVTSGCITTDFDYFLFGGKNLYRFNFGPTTMKSVALHDATHLSIGRINQEKKIARPHLISTAILLGCDYFQHGVQNVGIVTVFDILAEFGDEGSEDVDPHVILDRFASYVREEIPARSEDTPRKLRLRRKKYNFNQGFPNSHDVHNAIRMYKSPPVSNETPDLEQTKPVFLSEVTHILEKECGWTPETMRRDVVQDVKRCEKMASSMAQTRIPEYFGITKANKFLPIVEPCHSMDEYISAQKTWIRKRKQGEDRDSGKRFLDGRRRGHRISDHPKDPRTYSDDVITLDSD</sequence>
<comment type="cofactor">
    <cofactor evidence="1">
        <name>Mg(2+)</name>
        <dbReference type="ChEBI" id="CHEBI:18420"/>
    </cofactor>
</comment>
<dbReference type="GO" id="GO:0046872">
    <property type="term" value="F:metal ion binding"/>
    <property type="evidence" value="ECO:0007669"/>
    <property type="project" value="UniProtKB-KW"/>
</dbReference>
<dbReference type="SUPFAM" id="SSF88723">
    <property type="entry name" value="PIN domain-like"/>
    <property type="match status" value="1"/>
</dbReference>
<dbReference type="Proteomes" id="UP000095282">
    <property type="component" value="Unplaced"/>
</dbReference>
<dbReference type="CDD" id="cd09868">
    <property type="entry name" value="PIN_XPG_RAD2"/>
    <property type="match status" value="1"/>
</dbReference>
<dbReference type="Pfam" id="PF00752">
    <property type="entry name" value="XPG_N"/>
    <property type="match status" value="1"/>
</dbReference>
<dbReference type="SMART" id="SM00485">
    <property type="entry name" value="XPGN"/>
    <property type="match status" value="1"/>
</dbReference>
<dbReference type="GO" id="GO:0017108">
    <property type="term" value="F:5'-flap endonuclease activity"/>
    <property type="evidence" value="ECO:0007669"/>
    <property type="project" value="TreeGrafter"/>
</dbReference>
<evidence type="ECO:0000256" key="2">
    <source>
        <dbReference type="ARBA" id="ARBA00022722"/>
    </source>
</evidence>
<reference evidence="10" key="1">
    <citation type="submission" date="2016-11" db="UniProtKB">
        <authorList>
            <consortium name="WormBaseParasite"/>
        </authorList>
    </citation>
    <scope>IDENTIFICATION</scope>
</reference>
<dbReference type="GO" id="GO:0000724">
    <property type="term" value="P:double-strand break repair via homologous recombination"/>
    <property type="evidence" value="ECO:0007669"/>
    <property type="project" value="TreeGrafter"/>
</dbReference>
<evidence type="ECO:0000256" key="6">
    <source>
        <dbReference type="SAM" id="MobiDB-lite"/>
    </source>
</evidence>
<dbReference type="InterPro" id="IPR006085">
    <property type="entry name" value="XPG_DNA_repair_N"/>
</dbReference>
<evidence type="ECO:0000313" key="10">
    <source>
        <dbReference type="WBParaSite" id="Csp11.Scaffold630.g17465.t1"/>
    </source>
</evidence>
<evidence type="ECO:0000256" key="4">
    <source>
        <dbReference type="ARBA" id="ARBA00022801"/>
    </source>
</evidence>
<dbReference type="PANTHER" id="PTHR11081:SF59">
    <property type="entry name" value="FI23547P1"/>
    <property type="match status" value="1"/>
</dbReference>
<evidence type="ECO:0000256" key="5">
    <source>
        <dbReference type="ARBA" id="ARBA00022842"/>
    </source>
</evidence>
<dbReference type="eggNOG" id="KOG2520">
    <property type="taxonomic scope" value="Eukaryota"/>
</dbReference>
<dbReference type="SMART" id="SM00279">
    <property type="entry name" value="HhH2"/>
    <property type="match status" value="1"/>
</dbReference>
<keyword evidence="9" id="KW-1185">Reference proteome</keyword>
<evidence type="ECO:0000256" key="3">
    <source>
        <dbReference type="ARBA" id="ARBA00022723"/>
    </source>
</evidence>
<dbReference type="Gene3D" id="3.40.50.1010">
    <property type="entry name" value="5'-nuclease"/>
    <property type="match status" value="1"/>
</dbReference>
<keyword evidence="4" id="KW-0378">Hydrolase</keyword>
<organism evidence="9 10">
    <name type="scientific">Caenorhabditis tropicalis</name>
    <dbReference type="NCBI Taxonomy" id="1561998"/>
    <lineage>
        <taxon>Eukaryota</taxon>
        <taxon>Metazoa</taxon>
        <taxon>Ecdysozoa</taxon>
        <taxon>Nematoda</taxon>
        <taxon>Chromadorea</taxon>
        <taxon>Rhabditida</taxon>
        <taxon>Rhabditina</taxon>
        <taxon>Rhabditomorpha</taxon>
        <taxon>Rhabditoidea</taxon>
        <taxon>Rhabditidae</taxon>
        <taxon>Peloderinae</taxon>
        <taxon>Caenorhabditis</taxon>
    </lineage>
</organism>
<dbReference type="Gene3D" id="1.10.150.20">
    <property type="entry name" value="5' to 3' exonuclease, C-terminal subdomain"/>
    <property type="match status" value="1"/>
</dbReference>
<keyword evidence="3" id="KW-0479">Metal-binding</keyword>
<dbReference type="InterPro" id="IPR008918">
    <property type="entry name" value="HhH2"/>
</dbReference>
<protein>
    <submittedName>
        <fullName evidence="10">XPGI domain-containing protein</fullName>
    </submittedName>
</protein>
<keyword evidence="2" id="KW-0540">Nuclease</keyword>
<keyword evidence="5" id="KW-0460">Magnesium</keyword>
<evidence type="ECO:0000259" key="8">
    <source>
        <dbReference type="SMART" id="SM00485"/>
    </source>
</evidence>
<evidence type="ECO:0000313" key="9">
    <source>
        <dbReference type="Proteomes" id="UP000095282"/>
    </source>
</evidence>
<dbReference type="InterPro" id="IPR006084">
    <property type="entry name" value="XPG/Rad2"/>
</dbReference>
<dbReference type="SUPFAM" id="SSF47807">
    <property type="entry name" value="5' to 3' exonuclease, C-terminal subdomain"/>
    <property type="match status" value="1"/>
</dbReference>
<feature type="compositionally biased region" description="Basic and acidic residues" evidence="6">
    <location>
        <begin position="394"/>
        <end position="425"/>
    </location>
</feature>
<feature type="domain" description="XPG-I" evidence="7">
    <location>
        <begin position="121"/>
        <end position="194"/>
    </location>
</feature>
<evidence type="ECO:0000256" key="1">
    <source>
        <dbReference type="ARBA" id="ARBA00001946"/>
    </source>
</evidence>